<evidence type="ECO:0000313" key="1">
    <source>
        <dbReference type="EMBL" id="GGI04222.1"/>
    </source>
</evidence>
<keyword evidence="2" id="KW-1185">Reference proteome</keyword>
<protein>
    <recommendedName>
        <fullName evidence="3">ATP-grasp domain-containing protein</fullName>
    </recommendedName>
</protein>
<gene>
    <name evidence="1" type="ORF">GCM10011354_08030</name>
</gene>
<reference evidence="1" key="1">
    <citation type="journal article" date="2014" name="Int. J. Syst. Evol. Microbiol.">
        <title>Complete genome sequence of Corynebacterium casei LMG S-19264T (=DSM 44701T), isolated from a smear-ripened cheese.</title>
        <authorList>
            <consortium name="US DOE Joint Genome Institute (JGI-PGF)"/>
            <person name="Walter F."/>
            <person name="Albersmeier A."/>
            <person name="Kalinowski J."/>
            <person name="Ruckert C."/>
        </authorList>
    </citation>
    <scope>NUCLEOTIDE SEQUENCE</scope>
    <source>
        <strain evidence="1">CGMCC 1.14988</strain>
    </source>
</reference>
<accession>A0A8J3A6F1</accession>
<comment type="caution">
    <text evidence="1">The sequence shown here is derived from an EMBL/GenBank/DDBJ whole genome shotgun (WGS) entry which is preliminary data.</text>
</comment>
<reference evidence="1" key="2">
    <citation type="submission" date="2020-09" db="EMBL/GenBank/DDBJ databases">
        <authorList>
            <person name="Sun Q."/>
            <person name="Zhou Y."/>
        </authorList>
    </citation>
    <scope>NUCLEOTIDE SEQUENCE</scope>
    <source>
        <strain evidence="1">CGMCC 1.14988</strain>
    </source>
</reference>
<name>A0A8J3A6F1_9ACTN</name>
<dbReference type="AlphaFoldDB" id="A0A8J3A6F1"/>
<sequence length="286" mass="32136">MYAALDDATGALPAVTALRTARVLLLPRRRILFQPATPSRHQIAWRLLLLCGYRMVESSDERHDVVFAHDPRTSHPPVRVAGNRAARIVNADATDVAKRTVAARFAEVFGYALHVDPTTHQGPAIRKSNENYRHDAVVVTCPYRPAPDEDPDEVTYQRYVDTRAADGCFEDLRVPVYDGQVPLVYRKHHPDTATRFSEFAHSEVVLDPRTLLSAQELARIGELARALSVDYAEMDVLRDTADGRIYVVDVNPTPAGLYKGFTQQQRRLALQTLRPAFAALVERRCR</sequence>
<proteinExistence type="predicted"/>
<evidence type="ECO:0008006" key="3">
    <source>
        <dbReference type="Google" id="ProtNLM"/>
    </source>
</evidence>
<organism evidence="1 2">
    <name type="scientific">Egicoccus halophilus</name>
    <dbReference type="NCBI Taxonomy" id="1670830"/>
    <lineage>
        <taxon>Bacteria</taxon>
        <taxon>Bacillati</taxon>
        <taxon>Actinomycetota</taxon>
        <taxon>Nitriliruptoria</taxon>
        <taxon>Egicoccales</taxon>
        <taxon>Egicoccaceae</taxon>
        <taxon>Egicoccus</taxon>
    </lineage>
</organism>
<dbReference type="EMBL" id="BMHA01000002">
    <property type="protein sequence ID" value="GGI04222.1"/>
    <property type="molecule type" value="Genomic_DNA"/>
</dbReference>
<evidence type="ECO:0000313" key="2">
    <source>
        <dbReference type="Proteomes" id="UP000650511"/>
    </source>
</evidence>
<dbReference type="Gene3D" id="3.30.470.20">
    <property type="entry name" value="ATP-grasp fold, B domain"/>
    <property type="match status" value="1"/>
</dbReference>
<dbReference type="Proteomes" id="UP000650511">
    <property type="component" value="Unassembled WGS sequence"/>
</dbReference>
<dbReference type="SUPFAM" id="SSF56059">
    <property type="entry name" value="Glutathione synthetase ATP-binding domain-like"/>
    <property type="match status" value="1"/>
</dbReference>